<dbReference type="RefSeq" id="WP_274153446.1">
    <property type="nucleotide sequence ID" value="NZ_CP117812.1"/>
</dbReference>
<dbReference type="InterPro" id="IPR001387">
    <property type="entry name" value="Cro/C1-type_HTH"/>
</dbReference>
<keyword evidence="3" id="KW-1185">Reference proteome</keyword>
<organism evidence="2 3">
    <name type="scientific">Lentisphaera profundi</name>
    <dbReference type="NCBI Taxonomy" id="1658616"/>
    <lineage>
        <taxon>Bacteria</taxon>
        <taxon>Pseudomonadati</taxon>
        <taxon>Lentisphaerota</taxon>
        <taxon>Lentisphaeria</taxon>
        <taxon>Lentisphaerales</taxon>
        <taxon>Lentisphaeraceae</taxon>
        <taxon>Lentisphaera</taxon>
    </lineage>
</organism>
<protein>
    <submittedName>
        <fullName evidence="2">Helix-turn-helix transcriptional regulator</fullName>
    </submittedName>
</protein>
<dbReference type="SUPFAM" id="SSF47413">
    <property type="entry name" value="lambda repressor-like DNA-binding domains"/>
    <property type="match status" value="1"/>
</dbReference>
<dbReference type="Pfam" id="PF01381">
    <property type="entry name" value="HTH_3"/>
    <property type="match status" value="1"/>
</dbReference>
<accession>A0ABY7VZD9</accession>
<dbReference type="Gene3D" id="1.10.260.40">
    <property type="entry name" value="lambda repressor-like DNA-binding domains"/>
    <property type="match status" value="1"/>
</dbReference>
<dbReference type="EMBL" id="CP117812">
    <property type="protein sequence ID" value="WDE98575.1"/>
    <property type="molecule type" value="Genomic_DNA"/>
</dbReference>
<dbReference type="Proteomes" id="UP001214250">
    <property type="component" value="Chromosome 2"/>
</dbReference>
<evidence type="ECO:0000259" key="1">
    <source>
        <dbReference type="PROSITE" id="PS50943"/>
    </source>
</evidence>
<gene>
    <name evidence="2" type="ORF">PQO03_12065</name>
</gene>
<feature type="domain" description="HTH cro/C1-type" evidence="1">
    <location>
        <begin position="18"/>
        <end position="70"/>
    </location>
</feature>
<name>A0ABY7VZD9_9BACT</name>
<evidence type="ECO:0000313" key="2">
    <source>
        <dbReference type="EMBL" id="WDE98575.1"/>
    </source>
</evidence>
<sequence length="97" mass="11139">MYRLDTPDEVALNLAQRMKSRRLALAWKQQTLAERSGVSLASLRRFEKSGLISLESLLKLAFALDHLDDFENIFKAPLAQSLKDLEVREDKPQRGRL</sequence>
<proteinExistence type="predicted"/>
<dbReference type="PROSITE" id="PS50943">
    <property type="entry name" value="HTH_CROC1"/>
    <property type="match status" value="1"/>
</dbReference>
<reference evidence="2 3" key="1">
    <citation type="submission" date="2023-02" db="EMBL/GenBank/DDBJ databases">
        <title>Genome sequence of Lentisphaera profundi SAORIC-696.</title>
        <authorList>
            <person name="Kim e."/>
            <person name="Cho J.-C."/>
            <person name="Choi A."/>
            <person name="Kang I."/>
        </authorList>
    </citation>
    <scope>NUCLEOTIDE SEQUENCE [LARGE SCALE GENOMIC DNA]</scope>
    <source>
        <strain evidence="2 3">SAORIC-696</strain>
    </source>
</reference>
<dbReference type="InterPro" id="IPR010982">
    <property type="entry name" value="Lambda_DNA-bd_dom_sf"/>
</dbReference>
<dbReference type="CDD" id="cd00093">
    <property type="entry name" value="HTH_XRE"/>
    <property type="match status" value="1"/>
</dbReference>
<evidence type="ECO:0000313" key="3">
    <source>
        <dbReference type="Proteomes" id="UP001214250"/>
    </source>
</evidence>